<reference evidence="7" key="1">
    <citation type="submission" date="2018-11" db="EMBL/GenBank/DDBJ databases">
        <title>Henneguya salminicola genome and transcriptome.</title>
        <authorList>
            <person name="Yahalomi D."/>
            <person name="Atkinson S.D."/>
            <person name="Neuhof M."/>
            <person name="Chang E.S."/>
            <person name="Philippe H."/>
            <person name="Cartwright P."/>
            <person name="Bartholomew J.L."/>
            <person name="Huchon D."/>
        </authorList>
    </citation>
    <scope>NUCLEOTIDE SEQUENCE</scope>
    <source>
        <strain evidence="7">Hz1</strain>
        <tissue evidence="7">Whole</tissue>
    </source>
</reference>
<dbReference type="AlphaFoldDB" id="A0A6G3MJW3"/>
<keyword evidence="6" id="KW-0460">Magnesium</keyword>
<evidence type="ECO:0000256" key="3">
    <source>
        <dbReference type="ARBA" id="ARBA00022741"/>
    </source>
</evidence>
<dbReference type="InterPro" id="IPR027417">
    <property type="entry name" value="P-loop_NTPase"/>
</dbReference>
<dbReference type="PANTHER" id="PTHR45697">
    <property type="entry name" value="ADP-RIBOSYLATION FACTOR-LIKE PROTEIN 2-RELATED"/>
    <property type="match status" value="1"/>
</dbReference>
<comment type="similarity">
    <text evidence="1">Belongs to the small GTPase superfamily. Arf family.</text>
</comment>
<evidence type="ECO:0000313" key="7">
    <source>
        <dbReference type="EMBL" id="NDJ94251.1"/>
    </source>
</evidence>
<dbReference type="PROSITE" id="PS51417">
    <property type="entry name" value="ARF"/>
    <property type="match status" value="1"/>
</dbReference>
<dbReference type="NCBIfam" id="TIGR00231">
    <property type="entry name" value="small_GTP"/>
    <property type="match status" value="1"/>
</dbReference>
<name>A0A6G3MJW3_HENSL</name>
<feature type="binding site" evidence="5">
    <location>
        <begin position="128"/>
        <end position="131"/>
    </location>
    <ligand>
        <name>GTP</name>
        <dbReference type="ChEBI" id="CHEBI:37565"/>
    </ligand>
</feature>
<dbReference type="GO" id="GO:0005525">
    <property type="term" value="F:GTP binding"/>
    <property type="evidence" value="ECO:0007669"/>
    <property type="project" value="UniProtKB-KW"/>
</dbReference>
<evidence type="ECO:0000256" key="2">
    <source>
        <dbReference type="ARBA" id="ARBA00022707"/>
    </source>
</evidence>
<dbReference type="Pfam" id="PF00025">
    <property type="entry name" value="Arf"/>
    <property type="match status" value="1"/>
</dbReference>
<dbReference type="SMART" id="SM00177">
    <property type="entry name" value="ARF"/>
    <property type="match status" value="1"/>
</dbReference>
<dbReference type="InterPro" id="IPR044612">
    <property type="entry name" value="ARL2/3"/>
</dbReference>
<dbReference type="InterPro" id="IPR006689">
    <property type="entry name" value="Small_GTPase_ARF/SAR"/>
</dbReference>
<feature type="binding site" evidence="6">
    <location>
        <position position="24"/>
    </location>
    <ligand>
        <name>Mg(2+)</name>
        <dbReference type="ChEBI" id="CHEBI:18420"/>
    </ligand>
</feature>
<feature type="binding site" evidence="5">
    <location>
        <begin position="17"/>
        <end position="24"/>
    </location>
    <ligand>
        <name>GTP</name>
        <dbReference type="ChEBI" id="CHEBI:37565"/>
    </ligand>
</feature>
<dbReference type="Gene3D" id="3.40.50.300">
    <property type="entry name" value="P-loop containing nucleotide triphosphate hydrolases"/>
    <property type="match status" value="1"/>
</dbReference>
<dbReference type="GO" id="GO:0046872">
    <property type="term" value="F:metal ion binding"/>
    <property type="evidence" value="ECO:0007669"/>
    <property type="project" value="UniProtKB-KW"/>
</dbReference>
<evidence type="ECO:0000256" key="5">
    <source>
        <dbReference type="PIRSR" id="PIRSR606689-1"/>
    </source>
</evidence>
<feature type="binding site" evidence="5">
    <location>
        <position position="72"/>
    </location>
    <ligand>
        <name>GTP</name>
        <dbReference type="ChEBI" id="CHEBI:37565"/>
    </ligand>
</feature>
<protein>
    <submittedName>
        <fullName evidence="7">ADP-ribosylation factor-like protein 2 (Trinotate prediction)</fullName>
    </submittedName>
</protein>
<accession>A0A6G3MJW3</accession>
<evidence type="ECO:0000256" key="4">
    <source>
        <dbReference type="ARBA" id="ARBA00023134"/>
    </source>
</evidence>
<dbReference type="GO" id="GO:0003924">
    <property type="term" value="F:GTPase activity"/>
    <property type="evidence" value="ECO:0007669"/>
    <property type="project" value="InterPro"/>
</dbReference>
<proteinExistence type="inferred from homology"/>
<sequence>MGAIFSRKSERRVLVLGLDNAGKTSNIKFLNSALVTLFKEKEPPTKTVPTVGFDVKTFNTSKFKVNAWDVGGQDSIQHLWHHYFENTNALLYLVDSTDTVRLENSAASLKDSLSYPELRATPVLILCNKVDIEGGRLVF</sequence>
<dbReference type="InterPro" id="IPR005225">
    <property type="entry name" value="Small_GTP-bd"/>
</dbReference>
<keyword evidence="2" id="KW-0519">Myristate</keyword>
<dbReference type="SUPFAM" id="SSF52540">
    <property type="entry name" value="P-loop containing nucleoside triphosphate hydrolases"/>
    <property type="match status" value="1"/>
</dbReference>
<keyword evidence="3 5" id="KW-0547">Nucleotide-binding</keyword>
<feature type="binding site" evidence="6">
    <location>
        <position position="50"/>
    </location>
    <ligand>
        <name>Mg(2+)</name>
        <dbReference type="ChEBI" id="CHEBI:18420"/>
    </ligand>
</feature>
<keyword evidence="6" id="KW-0479">Metal-binding</keyword>
<keyword evidence="2" id="KW-0449">Lipoprotein</keyword>
<dbReference type="EMBL" id="GHBP01007384">
    <property type="protein sequence ID" value="NDJ94251.1"/>
    <property type="molecule type" value="Transcribed_RNA"/>
</dbReference>
<evidence type="ECO:0000256" key="6">
    <source>
        <dbReference type="PIRSR" id="PIRSR606689-2"/>
    </source>
</evidence>
<organism evidence="7">
    <name type="scientific">Henneguya salminicola</name>
    <name type="common">Myxosporean</name>
    <dbReference type="NCBI Taxonomy" id="69463"/>
    <lineage>
        <taxon>Eukaryota</taxon>
        <taxon>Metazoa</taxon>
        <taxon>Cnidaria</taxon>
        <taxon>Myxozoa</taxon>
        <taxon>Myxosporea</taxon>
        <taxon>Bivalvulida</taxon>
        <taxon>Platysporina</taxon>
        <taxon>Myxobolidae</taxon>
        <taxon>Henneguya</taxon>
    </lineage>
</organism>
<keyword evidence="4 5" id="KW-0342">GTP-binding</keyword>
<evidence type="ECO:0000256" key="1">
    <source>
        <dbReference type="ARBA" id="ARBA00010290"/>
    </source>
</evidence>